<evidence type="ECO:0000259" key="3">
    <source>
        <dbReference type="Pfam" id="PF01926"/>
    </source>
</evidence>
<dbReference type="Proteomes" id="UP000295302">
    <property type="component" value="Unassembled WGS sequence"/>
</dbReference>
<evidence type="ECO:0000256" key="1">
    <source>
        <dbReference type="SAM" id="MobiDB-lite"/>
    </source>
</evidence>
<proteinExistence type="predicted"/>
<dbReference type="GO" id="GO:0043024">
    <property type="term" value="F:ribosomal small subunit binding"/>
    <property type="evidence" value="ECO:0007669"/>
    <property type="project" value="TreeGrafter"/>
</dbReference>
<evidence type="ECO:0000256" key="2">
    <source>
        <dbReference type="SAM" id="Phobius"/>
    </source>
</evidence>
<feature type="region of interest" description="Disordered" evidence="1">
    <location>
        <begin position="378"/>
        <end position="409"/>
    </location>
</feature>
<keyword evidence="2" id="KW-1133">Transmembrane helix</keyword>
<accession>A0A4R4YG73</accession>
<dbReference type="Gene3D" id="3.40.50.300">
    <property type="entry name" value="P-loop containing nucleotide triphosphate hydrolases"/>
    <property type="match status" value="1"/>
</dbReference>
<dbReference type="EMBL" id="SMKQ01000130">
    <property type="protein sequence ID" value="TDD42232.1"/>
    <property type="molecule type" value="Genomic_DNA"/>
</dbReference>
<dbReference type="PANTHER" id="PTHR42698:SF1">
    <property type="entry name" value="GTPASE ERA, MITOCHONDRIAL"/>
    <property type="match status" value="1"/>
</dbReference>
<dbReference type="PANTHER" id="PTHR42698">
    <property type="entry name" value="GTPASE ERA"/>
    <property type="match status" value="1"/>
</dbReference>
<keyword evidence="2" id="KW-0472">Membrane</keyword>
<dbReference type="GO" id="GO:0019843">
    <property type="term" value="F:rRNA binding"/>
    <property type="evidence" value="ECO:0007669"/>
    <property type="project" value="TreeGrafter"/>
</dbReference>
<dbReference type="GO" id="GO:0000028">
    <property type="term" value="P:ribosomal small subunit assembly"/>
    <property type="evidence" value="ECO:0007669"/>
    <property type="project" value="TreeGrafter"/>
</dbReference>
<gene>
    <name evidence="4" type="ORF">E1286_31235</name>
</gene>
<evidence type="ECO:0000313" key="4">
    <source>
        <dbReference type="EMBL" id="TDD42232.1"/>
    </source>
</evidence>
<dbReference type="SUPFAM" id="SSF52540">
    <property type="entry name" value="P-loop containing nucleoside triphosphate hydrolases"/>
    <property type="match status" value="1"/>
</dbReference>
<name>A0A4R4YG73_9ACTN</name>
<comment type="caution">
    <text evidence="4">The sequence shown here is derived from an EMBL/GenBank/DDBJ whole genome shotgun (WGS) entry which is preliminary data.</text>
</comment>
<dbReference type="GO" id="GO:0005525">
    <property type="term" value="F:GTP binding"/>
    <property type="evidence" value="ECO:0007669"/>
    <property type="project" value="InterPro"/>
</dbReference>
<dbReference type="InterPro" id="IPR027417">
    <property type="entry name" value="P-loop_NTPase"/>
</dbReference>
<reference evidence="4 5" key="1">
    <citation type="submission" date="2019-03" db="EMBL/GenBank/DDBJ databases">
        <title>Draft genome sequences of novel Actinobacteria.</title>
        <authorList>
            <person name="Sahin N."/>
            <person name="Ay H."/>
            <person name="Saygin H."/>
        </authorList>
    </citation>
    <scope>NUCLEOTIDE SEQUENCE [LARGE SCALE GENOMIC DNA]</scope>
    <source>
        <strain evidence="4 5">CH32</strain>
    </source>
</reference>
<keyword evidence="2" id="KW-0812">Transmembrane</keyword>
<dbReference type="InterPro" id="IPR006073">
    <property type="entry name" value="GTP-bd"/>
</dbReference>
<dbReference type="RefSeq" id="WP_132618137.1">
    <property type="nucleotide sequence ID" value="NZ_SMKQ01000130.1"/>
</dbReference>
<dbReference type="Pfam" id="PF01926">
    <property type="entry name" value="MMR_HSR1"/>
    <property type="match status" value="1"/>
</dbReference>
<dbReference type="InterPro" id="IPR005662">
    <property type="entry name" value="GTPase_Era-like"/>
</dbReference>
<dbReference type="CDD" id="cd11383">
    <property type="entry name" value="YfjP"/>
    <property type="match status" value="1"/>
</dbReference>
<protein>
    <submittedName>
        <fullName evidence="4">ABC transporter</fullName>
    </submittedName>
</protein>
<dbReference type="AlphaFoldDB" id="A0A4R4YG73"/>
<feature type="transmembrane region" description="Helical" evidence="2">
    <location>
        <begin position="489"/>
        <end position="511"/>
    </location>
</feature>
<dbReference type="GO" id="GO:0005829">
    <property type="term" value="C:cytosol"/>
    <property type="evidence" value="ECO:0007669"/>
    <property type="project" value="TreeGrafter"/>
</dbReference>
<dbReference type="OrthoDB" id="974105at2"/>
<feature type="compositionally biased region" description="Basic and acidic residues" evidence="1">
    <location>
        <begin position="378"/>
        <end position="389"/>
    </location>
</feature>
<feature type="transmembrane region" description="Helical" evidence="2">
    <location>
        <begin position="531"/>
        <end position="552"/>
    </location>
</feature>
<feature type="domain" description="G" evidence="3">
    <location>
        <begin position="58"/>
        <end position="195"/>
    </location>
</feature>
<keyword evidence="5" id="KW-1185">Reference proteome</keyword>
<evidence type="ECO:0000313" key="5">
    <source>
        <dbReference type="Proteomes" id="UP000295302"/>
    </source>
</evidence>
<organism evidence="4 5">
    <name type="scientific">Nonomuraea terrae</name>
    <dbReference type="NCBI Taxonomy" id="2530383"/>
    <lineage>
        <taxon>Bacteria</taxon>
        <taxon>Bacillati</taxon>
        <taxon>Actinomycetota</taxon>
        <taxon>Actinomycetes</taxon>
        <taxon>Streptosporangiales</taxon>
        <taxon>Streptosporangiaceae</taxon>
        <taxon>Nonomuraea</taxon>
    </lineage>
</organism>
<sequence>MKLLRRKEGPSLDARVDALLEAASLGEGRLSEQAVSAARAVAERAGARRGLSIDHTVAALAGATGSGKSSLFNALAGDEVAAVGVTRPTTSTAQAVLWDGEGAGPLLDWLDIPQRHSARSHADTGTPDMSGLVLLDLPDHDSIRLSHRLEVDRLVELVDLLVWVVDPQKYADAALHERYLRPLAAHRDVMLVVLNQVDRLPAQAVDRCLRDMRRLLDGDGLTDVPVIAVSARTGQGMDDLRKLLGDRVAQRTAWSARLAADVTTAAAHLTTAGPAAPEPEPVASGGVLTQRRAEPVGEGVTPQPAGEGKRLEGAGRALTGALCAAAGVPIVVEAVAKGHRHRAVVATGWPVTRWVRRFRPDPLRRLRIGVAPTTKPELPARAKQDEKPVRVSVPGGDAGRAAAPERVPGGIVGRTSVPAASVVQRAQVETAIRDVGEVAASGLPGPWAASVRQAARSHARELADAVDRVVATTSAGATKRPRWWRAVNVLQWLVFAAMLAGVVWLGILFAVDYLRLPEPPVPTAGEVPWPTVLLLGGVAAGVLIALLSRLTAWAGGARRARRTAKALRTAIDQVGAELVLEPVKAELETYDRFTDALTRARA</sequence>